<comment type="subcellular location">
    <subcellularLocation>
        <location evidence="1">Mitochondrion inner membrane</location>
        <topology evidence="1">Multi-pass membrane protein</topology>
    </subcellularLocation>
</comment>
<gene>
    <name evidence="12" type="ORF">RCL2_001624900</name>
</gene>
<feature type="repeat" description="Solcar" evidence="10">
    <location>
        <begin position="33"/>
        <end position="177"/>
    </location>
</feature>
<evidence type="ECO:0000256" key="7">
    <source>
        <dbReference type="ARBA" id="ARBA00022989"/>
    </source>
</evidence>
<evidence type="ECO:0000256" key="4">
    <source>
        <dbReference type="ARBA" id="ARBA00022692"/>
    </source>
</evidence>
<keyword evidence="7" id="KW-1133">Transmembrane helix</keyword>
<dbReference type="InterPro" id="IPR018108">
    <property type="entry name" value="MCP_transmembrane"/>
</dbReference>
<keyword evidence="6" id="KW-0999">Mitochondrion inner membrane</keyword>
<evidence type="ECO:0000256" key="9">
    <source>
        <dbReference type="ARBA" id="ARBA00023136"/>
    </source>
</evidence>
<dbReference type="InterPro" id="IPR045315">
    <property type="entry name" value="Mtm1-like"/>
</dbReference>
<dbReference type="OrthoDB" id="1747031at2759"/>
<evidence type="ECO:0000256" key="10">
    <source>
        <dbReference type="PROSITE-ProRule" id="PRU00282"/>
    </source>
</evidence>
<keyword evidence="4 10" id="KW-0812">Transmembrane</keyword>
<name>A0A8H3LLU7_9GLOM</name>
<keyword evidence="8" id="KW-0496">Mitochondrion</keyword>
<evidence type="ECO:0000256" key="3">
    <source>
        <dbReference type="ARBA" id="ARBA00022448"/>
    </source>
</evidence>
<evidence type="ECO:0000256" key="6">
    <source>
        <dbReference type="ARBA" id="ARBA00022792"/>
    </source>
</evidence>
<protein>
    <submittedName>
        <fullName evidence="12">Mitochondrial carrier</fullName>
    </submittedName>
</protein>
<evidence type="ECO:0000256" key="11">
    <source>
        <dbReference type="RuleBase" id="RU000488"/>
    </source>
</evidence>
<dbReference type="GO" id="GO:0005743">
    <property type="term" value="C:mitochondrial inner membrane"/>
    <property type="evidence" value="ECO:0007669"/>
    <property type="project" value="UniProtKB-SubCell"/>
</dbReference>
<evidence type="ECO:0000256" key="2">
    <source>
        <dbReference type="ARBA" id="ARBA00006375"/>
    </source>
</evidence>
<organism evidence="12 13">
    <name type="scientific">Rhizophagus clarus</name>
    <dbReference type="NCBI Taxonomy" id="94130"/>
    <lineage>
        <taxon>Eukaryota</taxon>
        <taxon>Fungi</taxon>
        <taxon>Fungi incertae sedis</taxon>
        <taxon>Mucoromycota</taxon>
        <taxon>Glomeromycotina</taxon>
        <taxon>Glomeromycetes</taxon>
        <taxon>Glomerales</taxon>
        <taxon>Glomeraceae</taxon>
        <taxon>Rhizophagus</taxon>
    </lineage>
</organism>
<dbReference type="AlphaFoldDB" id="A0A8H3LLU7"/>
<dbReference type="Proteomes" id="UP000615446">
    <property type="component" value="Unassembled WGS sequence"/>
</dbReference>
<evidence type="ECO:0000256" key="5">
    <source>
        <dbReference type="ARBA" id="ARBA00022737"/>
    </source>
</evidence>
<proteinExistence type="inferred from homology"/>
<feature type="repeat" description="Solcar" evidence="10">
    <location>
        <begin position="187"/>
        <end position="273"/>
    </location>
</feature>
<keyword evidence="3 11" id="KW-0813">Transport</keyword>
<dbReference type="PROSITE" id="PS50920">
    <property type="entry name" value="SOLCAR"/>
    <property type="match status" value="3"/>
</dbReference>
<dbReference type="InterPro" id="IPR023395">
    <property type="entry name" value="MCP_dom_sf"/>
</dbReference>
<accession>A0A8H3LLU7</accession>
<dbReference type="PANTHER" id="PTHR45760:SF2">
    <property type="entry name" value="FI19922P1-RELATED"/>
    <property type="match status" value="1"/>
</dbReference>
<evidence type="ECO:0000256" key="1">
    <source>
        <dbReference type="ARBA" id="ARBA00004448"/>
    </source>
</evidence>
<dbReference type="Gene3D" id="1.50.40.10">
    <property type="entry name" value="Mitochondrial carrier domain"/>
    <property type="match status" value="2"/>
</dbReference>
<dbReference type="EMBL" id="BLAL01000184">
    <property type="protein sequence ID" value="GES89349.1"/>
    <property type="molecule type" value="Genomic_DNA"/>
</dbReference>
<dbReference type="Pfam" id="PF00153">
    <property type="entry name" value="Mito_carr"/>
    <property type="match status" value="4"/>
</dbReference>
<feature type="repeat" description="Solcar" evidence="10">
    <location>
        <begin position="285"/>
        <end position="371"/>
    </location>
</feature>
<evidence type="ECO:0000313" key="13">
    <source>
        <dbReference type="Proteomes" id="UP000615446"/>
    </source>
</evidence>
<keyword evidence="5" id="KW-0677">Repeat</keyword>
<reference evidence="12" key="1">
    <citation type="submission" date="2019-10" db="EMBL/GenBank/DDBJ databases">
        <title>Conservation and host-specific expression of non-tandemly repeated heterogenous ribosome RNA gene in arbuscular mycorrhizal fungi.</title>
        <authorList>
            <person name="Maeda T."/>
            <person name="Kobayashi Y."/>
            <person name="Nakagawa T."/>
            <person name="Ezawa T."/>
            <person name="Yamaguchi K."/>
            <person name="Bino T."/>
            <person name="Nishimoto Y."/>
            <person name="Shigenobu S."/>
            <person name="Kawaguchi M."/>
        </authorList>
    </citation>
    <scope>NUCLEOTIDE SEQUENCE</scope>
    <source>
        <strain evidence="12">HR1</strain>
    </source>
</reference>
<comment type="similarity">
    <text evidence="2 11">Belongs to the mitochondrial carrier (TC 2.A.29) family.</text>
</comment>
<evidence type="ECO:0000313" key="12">
    <source>
        <dbReference type="EMBL" id="GES89349.1"/>
    </source>
</evidence>
<dbReference type="PANTHER" id="PTHR45760">
    <property type="entry name" value="FI19922P1-RELATED"/>
    <property type="match status" value="1"/>
</dbReference>
<sequence length="371" mass="41195">MMDTSLETVELDNDSRIVNTLFRNDKTDSKTHATPLKRMVAACSGALLTSLFTTPFDVVKTRLQSQSLFPASLTNTSCCSEVLLSTRNLRREFLCHLNLPRVSSNQASTLSCTVTGATTLTPSRQIAENLNGSLDGIIKIVRHEGITSLWRGLSPALVMSIPVTVIYFVGYDYLRDSLWANWKGKYSETYSPLIAGASARTIAVSVISPLELFRTRMQGPEGVNGLKEVMKGIQKMAKVNGISSLWRGLEPSLYRDVPFSAIYWTGYELTKRHLSNFMNENNIDNKFAVSFLSGATSGSIAAALTTPFDVAKTRRQVASDQMKRLRMHRVLKQIFREEGYKGLFRGGTLRITKVATSCAIMISTYEVLKMT</sequence>
<keyword evidence="9 10" id="KW-0472">Membrane</keyword>
<dbReference type="SUPFAM" id="SSF103506">
    <property type="entry name" value="Mitochondrial carrier"/>
    <property type="match status" value="1"/>
</dbReference>
<evidence type="ECO:0000256" key="8">
    <source>
        <dbReference type="ARBA" id="ARBA00023128"/>
    </source>
</evidence>
<dbReference type="GO" id="GO:1990542">
    <property type="term" value="P:mitochondrial transmembrane transport"/>
    <property type="evidence" value="ECO:0007669"/>
    <property type="project" value="InterPro"/>
</dbReference>
<comment type="caution">
    <text evidence="12">The sequence shown here is derived from an EMBL/GenBank/DDBJ whole genome shotgun (WGS) entry which is preliminary data.</text>
</comment>